<dbReference type="InterPro" id="IPR015946">
    <property type="entry name" value="KH_dom-like_a/b"/>
</dbReference>
<protein>
    <submittedName>
        <fullName evidence="1">OsmC family peroxiredoxin</fullName>
    </submittedName>
</protein>
<gene>
    <name evidence="1" type="ORF">EKO23_12830</name>
</gene>
<dbReference type="OrthoDB" id="9811389at2"/>
<dbReference type="PANTHER" id="PTHR35368">
    <property type="entry name" value="HYDROPEROXIDE REDUCTASE"/>
    <property type="match status" value="1"/>
</dbReference>
<proteinExistence type="predicted"/>
<name>A0A4Q4ZDD7_9ACTN</name>
<dbReference type="InterPro" id="IPR036102">
    <property type="entry name" value="OsmC/Ohrsf"/>
</dbReference>
<dbReference type="RefSeq" id="WP_134717871.1">
    <property type="nucleotide sequence ID" value="NZ_SDKM01000017.1"/>
</dbReference>
<dbReference type="SUPFAM" id="SSF82784">
    <property type="entry name" value="OsmC-like"/>
    <property type="match status" value="1"/>
</dbReference>
<dbReference type="PANTHER" id="PTHR35368:SF1">
    <property type="entry name" value="HYDROPEROXIDE REDUCTASE"/>
    <property type="match status" value="1"/>
</dbReference>
<dbReference type="InterPro" id="IPR052924">
    <property type="entry name" value="OsmC/Ohr_hydroprdx_reductase"/>
</dbReference>
<dbReference type="EMBL" id="SDKM01000017">
    <property type="protein sequence ID" value="RYP85361.1"/>
    <property type="molecule type" value="Genomic_DNA"/>
</dbReference>
<organism evidence="1 2">
    <name type="scientific">Nocardioides guangzhouensis</name>
    <dbReference type="NCBI Taxonomy" id="2497878"/>
    <lineage>
        <taxon>Bacteria</taxon>
        <taxon>Bacillati</taxon>
        <taxon>Actinomycetota</taxon>
        <taxon>Actinomycetes</taxon>
        <taxon>Propionibacteriales</taxon>
        <taxon>Nocardioidaceae</taxon>
        <taxon>Nocardioides</taxon>
    </lineage>
</organism>
<keyword evidence="2" id="KW-1185">Reference proteome</keyword>
<dbReference type="AlphaFoldDB" id="A0A4Q4ZDD7"/>
<sequence length="188" mass="20270">MTTTPTRRTNGVDTETLFATIDAVRQQPELARFQFRATTRWLDGTWNRTTIGGFHGAGGEQAREQEFDVEADHPVVLVGADRAPTPAEHLLQALGSCLTSGLANIAAARGIELHEATARVEGDIDLRGILGIDDSVRNGFQAIRVTFHVAGDANPEDLARLVDQARRRSAVYDVVSNAVPVQVDVATA</sequence>
<reference evidence="1 2" key="1">
    <citation type="submission" date="2019-01" db="EMBL/GenBank/DDBJ databases">
        <title>Nocardioides guangzhouensis sp. nov., an actinobacterium isolated from soil.</title>
        <authorList>
            <person name="Fu Y."/>
            <person name="Cai Y."/>
            <person name="Lin Z."/>
            <person name="Chen P."/>
        </authorList>
    </citation>
    <scope>NUCLEOTIDE SEQUENCE [LARGE SCALE GENOMIC DNA]</scope>
    <source>
        <strain evidence="1 2">130</strain>
    </source>
</reference>
<evidence type="ECO:0000313" key="1">
    <source>
        <dbReference type="EMBL" id="RYP85361.1"/>
    </source>
</evidence>
<dbReference type="Pfam" id="PF02566">
    <property type="entry name" value="OsmC"/>
    <property type="match status" value="1"/>
</dbReference>
<comment type="caution">
    <text evidence="1">The sequence shown here is derived from an EMBL/GenBank/DDBJ whole genome shotgun (WGS) entry which is preliminary data.</text>
</comment>
<evidence type="ECO:0000313" key="2">
    <source>
        <dbReference type="Proteomes" id="UP000295198"/>
    </source>
</evidence>
<dbReference type="Proteomes" id="UP000295198">
    <property type="component" value="Unassembled WGS sequence"/>
</dbReference>
<dbReference type="InterPro" id="IPR003718">
    <property type="entry name" value="OsmC/Ohr_fam"/>
</dbReference>
<dbReference type="Gene3D" id="3.30.300.20">
    <property type="match status" value="1"/>
</dbReference>
<accession>A0A4Q4ZDD7</accession>